<evidence type="ECO:0000313" key="2">
    <source>
        <dbReference type="EMBL" id="JAE29821.1"/>
    </source>
</evidence>
<organism evidence="2">
    <name type="scientific">Arundo donax</name>
    <name type="common">Giant reed</name>
    <name type="synonym">Donax arundinaceus</name>
    <dbReference type="NCBI Taxonomy" id="35708"/>
    <lineage>
        <taxon>Eukaryota</taxon>
        <taxon>Viridiplantae</taxon>
        <taxon>Streptophyta</taxon>
        <taxon>Embryophyta</taxon>
        <taxon>Tracheophyta</taxon>
        <taxon>Spermatophyta</taxon>
        <taxon>Magnoliopsida</taxon>
        <taxon>Liliopsida</taxon>
        <taxon>Poales</taxon>
        <taxon>Poaceae</taxon>
        <taxon>PACMAD clade</taxon>
        <taxon>Arundinoideae</taxon>
        <taxon>Arundineae</taxon>
        <taxon>Arundo</taxon>
    </lineage>
</organism>
<feature type="region of interest" description="Disordered" evidence="1">
    <location>
        <begin position="1"/>
        <end position="21"/>
    </location>
</feature>
<name>A0A0A9H4N0_ARUDO</name>
<reference evidence="2" key="1">
    <citation type="submission" date="2014-09" db="EMBL/GenBank/DDBJ databases">
        <authorList>
            <person name="Magalhaes I.L.F."/>
            <person name="Oliveira U."/>
            <person name="Santos F.R."/>
            <person name="Vidigal T.H.D.A."/>
            <person name="Brescovit A.D."/>
            <person name="Santos A.J."/>
        </authorList>
    </citation>
    <scope>NUCLEOTIDE SEQUENCE</scope>
    <source>
        <tissue evidence="2">Shoot tissue taken approximately 20 cm above the soil surface</tissue>
    </source>
</reference>
<feature type="compositionally biased region" description="Acidic residues" evidence="1">
    <location>
        <begin position="1"/>
        <end position="11"/>
    </location>
</feature>
<proteinExistence type="predicted"/>
<dbReference type="EMBL" id="GBRH01168075">
    <property type="protein sequence ID" value="JAE29821.1"/>
    <property type="molecule type" value="Transcribed_RNA"/>
</dbReference>
<dbReference type="AlphaFoldDB" id="A0A0A9H4N0"/>
<sequence length="36" mass="3451">MRVGAAEDDGGSGERSGGLAGEVGAGVVLVDPVRLP</sequence>
<reference evidence="2" key="2">
    <citation type="journal article" date="2015" name="Data Brief">
        <title>Shoot transcriptome of the giant reed, Arundo donax.</title>
        <authorList>
            <person name="Barrero R.A."/>
            <person name="Guerrero F.D."/>
            <person name="Moolhuijzen P."/>
            <person name="Goolsby J.A."/>
            <person name="Tidwell J."/>
            <person name="Bellgard S.E."/>
            <person name="Bellgard M.I."/>
        </authorList>
    </citation>
    <scope>NUCLEOTIDE SEQUENCE</scope>
    <source>
        <tissue evidence="2">Shoot tissue taken approximately 20 cm above the soil surface</tissue>
    </source>
</reference>
<accession>A0A0A9H4N0</accession>
<evidence type="ECO:0000256" key="1">
    <source>
        <dbReference type="SAM" id="MobiDB-lite"/>
    </source>
</evidence>
<protein>
    <submittedName>
        <fullName evidence="2">Uncharacterized protein</fullName>
    </submittedName>
</protein>